<dbReference type="Proteomes" id="UP000271241">
    <property type="component" value="Unassembled WGS sequence"/>
</dbReference>
<dbReference type="EMBL" id="KZ992784">
    <property type="protein sequence ID" value="RKP06985.1"/>
    <property type="molecule type" value="Genomic_DNA"/>
</dbReference>
<proteinExistence type="predicted"/>
<dbReference type="InterPro" id="IPR033648">
    <property type="entry name" value="AAR2_C"/>
</dbReference>
<evidence type="ECO:0000313" key="4">
    <source>
        <dbReference type="Proteomes" id="UP000271241"/>
    </source>
</evidence>
<keyword evidence="4" id="KW-1185">Reference proteome</keyword>
<dbReference type="InterPro" id="IPR007946">
    <property type="entry name" value="AAR2"/>
</dbReference>
<feature type="chain" id="PRO_5020865830" evidence="1">
    <location>
        <begin position="24"/>
        <end position="124"/>
    </location>
</feature>
<dbReference type="PANTHER" id="PTHR12689">
    <property type="entry name" value="A1 CISTRON SPLICING FACTOR AAR2-RELATED"/>
    <property type="match status" value="1"/>
</dbReference>
<evidence type="ECO:0000259" key="2">
    <source>
        <dbReference type="Pfam" id="PF05282"/>
    </source>
</evidence>
<dbReference type="InterPro" id="IPR038514">
    <property type="entry name" value="AAR2_C_sf"/>
</dbReference>
<sequence length="124" mass="14451">MVFTSNGEMQMAFVLLLLGQNFCGLEQWKRIVYLVCGSEEAMEELGDTLYVEFLRVLRAQLQECPIDFFYDLLSKDNFISVLLESLRKFLLKRFDWDVRFELPLVDDDVDALEEGEDAPVIVEL</sequence>
<reference evidence="4" key="1">
    <citation type="journal article" date="2018" name="Nat. Microbiol.">
        <title>Leveraging single-cell genomics to expand the fungal tree of life.</title>
        <authorList>
            <person name="Ahrendt S.R."/>
            <person name="Quandt C.A."/>
            <person name="Ciobanu D."/>
            <person name="Clum A."/>
            <person name="Salamov A."/>
            <person name="Andreopoulos B."/>
            <person name="Cheng J.F."/>
            <person name="Woyke T."/>
            <person name="Pelin A."/>
            <person name="Henrissat B."/>
            <person name="Reynolds N.K."/>
            <person name="Benny G.L."/>
            <person name="Smith M.E."/>
            <person name="James T.Y."/>
            <person name="Grigoriev I.V."/>
        </authorList>
    </citation>
    <scope>NUCLEOTIDE SEQUENCE [LARGE SCALE GENOMIC DNA]</scope>
    <source>
        <strain evidence="4">RSA 1356</strain>
    </source>
</reference>
<dbReference type="STRING" id="78915.A0A4P9XM87"/>
<feature type="domain" description="AAR2 C-terminal" evidence="2">
    <location>
        <begin position="7"/>
        <end position="92"/>
    </location>
</feature>
<dbReference type="GO" id="GO:0000244">
    <property type="term" value="P:spliceosomal tri-snRNP complex assembly"/>
    <property type="evidence" value="ECO:0007669"/>
    <property type="project" value="TreeGrafter"/>
</dbReference>
<dbReference type="PANTHER" id="PTHR12689:SF4">
    <property type="entry name" value="PROTEIN AAR2 HOMOLOG"/>
    <property type="match status" value="1"/>
</dbReference>
<dbReference type="AlphaFoldDB" id="A0A4P9XM87"/>
<evidence type="ECO:0000256" key="1">
    <source>
        <dbReference type="SAM" id="SignalP"/>
    </source>
</evidence>
<protein>
    <submittedName>
        <fullName evidence="3">AAR2 protein-domain-containing protein</fullName>
    </submittedName>
</protein>
<dbReference type="OrthoDB" id="201752at2759"/>
<dbReference type="CDD" id="cd13778">
    <property type="entry name" value="Aar2_C"/>
    <property type="match status" value="1"/>
</dbReference>
<feature type="signal peptide" evidence="1">
    <location>
        <begin position="1"/>
        <end position="23"/>
    </location>
</feature>
<gene>
    <name evidence="3" type="ORF">THASP1DRAFT_24786</name>
</gene>
<keyword evidence="1" id="KW-0732">Signal</keyword>
<dbReference type="Gene3D" id="1.25.40.550">
    <property type="entry name" value="Aar2, C-terminal domain-like"/>
    <property type="match status" value="1"/>
</dbReference>
<evidence type="ECO:0000313" key="3">
    <source>
        <dbReference type="EMBL" id="RKP06985.1"/>
    </source>
</evidence>
<dbReference type="Pfam" id="PF05282">
    <property type="entry name" value="AAR2"/>
    <property type="match status" value="1"/>
</dbReference>
<accession>A0A4P9XM87</accession>
<organism evidence="3 4">
    <name type="scientific">Thamnocephalis sphaerospora</name>
    <dbReference type="NCBI Taxonomy" id="78915"/>
    <lineage>
        <taxon>Eukaryota</taxon>
        <taxon>Fungi</taxon>
        <taxon>Fungi incertae sedis</taxon>
        <taxon>Zoopagomycota</taxon>
        <taxon>Zoopagomycotina</taxon>
        <taxon>Zoopagomycetes</taxon>
        <taxon>Zoopagales</taxon>
        <taxon>Sigmoideomycetaceae</taxon>
        <taxon>Thamnocephalis</taxon>
    </lineage>
</organism>
<name>A0A4P9XM87_9FUNG</name>